<keyword evidence="2" id="KW-0285">Flavoprotein</keyword>
<comment type="similarity">
    <text evidence="5">Belongs to the FMN-dependent alpha-hydroxy acid dehydrogenase family.</text>
</comment>
<organism evidence="7 8">
    <name type="scientific">Kribbella aluminosa</name>
    <dbReference type="NCBI Taxonomy" id="416017"/>
    <lineage>
        <taxon>Bacteria</taxon>
        <taxon>Bacillati</taxon>
        <taxon>Actinomycetota</taxon>
        <taxon>Actinomycetes</taxon>
        <taxon>Propionibacteriales</taxon>
        <taxon>Kribbellaceae</taxon>
        <taxon>Kribbella</taxon>
    </lineage>
</organism>
<dbReference type="Gene3D" id="3.20.20.70">
    <property type="entry name" value="Aldolase class I"/>
    <property type="match status" value="1"/>
</dbReference>
<evidence type="ECO:0000256" key="4">
    <source>
        <dbReference type="ARBA" id="ARBA00023002"/>
    </source>
</evidence>
<dbReference type="InterPro" id="IPR012133">
    <property type="entry name" value="Alpha-hydoxy_acid_DH_FMN"/>
</dbReference>
<evidence type="ECO:0000259" key="6">
    <source>
        <dbReference type="PROSITE" id="PS51349"/>
    </source>
</evidence>
<feature type="domain" description="FMN hydroxy acid dehydrogenase" evidence="6">
    <location>
        <begin position="3"/>
        <end position="391"/>
    </location>
</feature>
<proteinExistence type="inferred from homology"/>
<dbReference type="RefSeq" id="WP_209694354.1">
    <property type="nucleotide sequence ID" value="NZ_BAAAVU010000042.1"/>
</dbReference>
<dbReference type="PANTHER" id="PTHR10578">
    <property type="entry name" value="S -2-HYDROXY-ACID OXIDASE-RELATED"/>
    <property type="match status" value="1"/>
</dbReference>
<dbReference type="InterPro" id="IPR000262">
    <property type="entry name" value="FMN-dep_DH"/>
</dbReference>
<dbReference type="InterPro" id="IPR008259">
    <property type="entry name" value="FMN_hydac_DH_AS"/>
</dbReference>
<protein>
    <submittedName>
        <fullName evidence="7">Isopentenyl diphosphate isomerase/L-lactate dehydrogenase-like FMN-dependent dehydrogenase</fullName>
    </submittedName>
</protein>
<dbReference type="InterPro" id="IPR037396">
    <property type="entry name" value="FMN_HAD"/>
</dbReference>
<keyword evidence="4" id="KW-0560">Oxidoreductase</keyword>
<name>A0ABS4UIH6_9ACTN</name>
<sequence length="391" mass="42598">MTRRRRLPYNLDGYRAAARRSLPKAIFDFVDGGAGDEWTMRENRAAFERHAFMPSVLRDVSECSLTTVVGNREMASPIMLAPAGLAGMIHPEGERAQVLAARRHGVIAITSSASTYSFEELTEAVPDHLPWFQLYPYKDRGFYGEMVSRAATAGFTGLCLTVDASAPGKRERDLANHLSVRPLRVTWGNVAGAARHPLWLAGLLRERRLVARMSTEALGQRRPPLRSLLRSAGDSAANLVELLPRQATWDDLEWLRETWSGPLAVKGIANPEDAKHAARLGVDAIVVSNHGGRQLDGMPSTLDLLPRVRDAVDDRVDLILDGGVRRGADIVKALCLGARACMIGRPWVYGLAVAGLPGVSGVLKILEEEMATTMALLGVRDVTQLGDSQLA</sequence>
<comment type="cofactor">
    <cofactor evidence="1">
        <name>FMN</name>
        <dbReference type="ChEBI" id="CHEBI:58210"/>
    </cofactor>
</comment>
<dbReference type="PANTHER" id="PTHR10578:SF107">
    <property type="entry name" value="2-HYDROXYACID OXIDASE 1"/>
    <property type="match status" value="1"/>
</dbReference>
<dbReference type="EMBL" id="JAGINT010000001">
    <property type="protein sequence ID" value="MBP2351455.1"/>
    <property type="molecule type" value="Genomic_DNA"/>
</dbReference>
<evidence type="ECO:0000256" key="3">
    <source>
        <dbReference type="ARBA" id="ARBA00022643"/>
    </source>
</evidence>
<dbReference type="PIRSF" id="PIRSF000138">
    <property type="entry name" value="Al-hdrx_acd_dh"/>
    <property type="match status" value="1"/>
</dbReference>
<evidence type="ECO:0000313" key="7">
    <source>
        <dbReference type="EMBL" id="MBP2351455.1"/>
    </source>
</evidence>
<dbReference type="SUPFAM" id="SSF51395">
    <property type="entry name" value="FMN-linked oxidoreductases"/>
    <property type="match status" value="1"/>
</dbReference>
<evidence type="ECO:0000256" key="2">
    <source>
        <dbReference type="ARBA" id="ARBA00022630"/>
    </source>
</evidence>
<comment type="caution">
    <text evidence="7">The sequence shown here is derived from an EMBL/GenBank/DDBJ whole genome shotgun (WGS) entry which is preliminary data.</text>
</comment>
<dbReference type="CDD" id="cd02809">
    <property type="entry name" value="alpha_hydroxyacid_oxid_FMN"/>
    <property type="match status" value="1"/>
</dbReference>
<dbReference type="InterPro" id="IPR013785">
    <property type="entry name" value="Aldolase_TIM"/>
</dbReference>
<evidence type="ECO:0000256" key="1">
    <source>
        <dbReference type="ARBA" id="ARBA00001917"/>
    </source>
</evidence>
<evidence type="ECO:0000313" key="8">
    <source>
        <dbReference type="Proteomes" id="UP000755585"/>
    </source>
</evidence>
<keyword evidence="3" id="KW-0288">FMN</keyword>
<dbReference type="Pfam" id="PF01070">
    <property type="entry name" value="FMN_dh"/>
    <property type="match status" value="1"/>
</dbReference>
<dbReference type="PROSITE" id="PS51349">
    <property type="entry name" value="FMN_HYDROXY_ACID_DH_2"/>
    <property type="match status" value="1"/>
</dbReference>
<dbReference type="PROSITE" id="PS00557">
    <property type="entry name" value="FMN_HYDROXY_ACID_DH_1"/>
    <property type="match status" value="1"/>
</dbReference>
<accession>A0ABS4UIH6</accession>
<keyword evidence="8" id="KW-1185">Reference proteome</keyword>
<gene>
    <name evidence="7" type="ORF">JOF29_002538</name>
</gene>
<reference evidence="7 8" key="1">
    <citation type="submission" date="2021-03" db="EMBL/GenBank/DDBJ databases">
        <title>Sequencing the genomes of 1000 actinobacteria strains.</title>
        <authorList>
            <person name="Klenk H.-P."/>
        </authorList>
    </citation>
    <scope>NUCLEOTIDE SEQUENCE [LARGE SCALE GENOMIC DNA]</scope>
    <source>
        <strain evidence="7 8">DSM 18824</strain>
    </source>
</reference>
<dbReference type="Proteomes" id="UP000755585">
    <property type="component" value="Unassembled WGS sequence"/>
</dbReference>
<evidence type="ECO:0000256" key="5">
    <source>
        <dbReference type="ARBA" id="ARBA00024042"/>
    </source>
</evidence>